<dbReference type="Pfam" id="PF05368">
    <property type="entry name" value="NmrA"/>
    <property type="match status" value="1"/>
</dbReference>
<dbReference type="PROSITE" id="PS00525">
    <property type="entry name" value="RIBOSOMAL_L6_1"/>
    <property type="match status" value="1"/>
</dbReference>
<protein>
    <submittedName>
        <fullName evidence="4">Nucleoside-diphosphate-sugar epimerase family protein</fullName>
    </submittedName>
</protein>
<evidence type="ECO:0000313" key="5">
    <source>
        <dbReference type="Proteomes" id="UP000283841"/>
    </source>
</evidence>
<comment type="caution">
    <text evidence="4">The sequence shown here is derived from an EMBL/GenBank/DDBJ whole genome shotgun (WGS) entry which is preliminary data.</text>
</comment>
<dbReference type="SUPFAM" id="SSF51735">
    <property type="entry name" value="NAD(P)-binding Rossmann-fold domains"/>
    <property type="match status" value="1"/>
</dbReference>
<dbReference type="GO" id="GO:0005634">
    <property type="term" value="C:nucleus"/>
    <property type="evidence" value="ECO:0007669"/>
    <property type="project" value="TreeGrafter"/>
</dbReference>
<dbReference type="Proteomes" id="UP000283841">
    <property type="component" value="Unassembled WGS sequence"/>
</dbReference>
<feature type="domain" description="NmrA-like" evidence="3">
    <location>
        <begin position="3"/>
        <end position="283"/>
    </location>
</feature>
<dbReference type="VEuPathDB" id="FungiDB:C8Q69DRAFT_476472"/>
<dbReference type="PANTHER" id="PTHR42748:SF7">
    <property type="entry name" value="NMRA LIKE REDOX SENSOR 1-RELATED"/>
    <property type="match status" value="1"/>
</dbReference>
<evidence type="ECO:0000259" key="3">
    <source>
        <dbReference type="Pfam" id="PF05368"/>
    </source>
</evidence>
<dbReference type="EMBL" id="RCNU01000011">
    <property type="protein sequence ID" value="RWQ92818.1"/>
    <property type="molecule type" value="Genomic_DNA"/>
</dbReference>
<evidence type="ECO:0000256" key="2">
    <source>
        <dbReference type="ARBA" id="ARBA00022857"/>
    </source>
</evidence>
<evidence type="ECO:0000256" key="1">
    <source>
        <dbReference type="ARBA" id="ARBA00006328"/>
    </source>
</evidence>
<dbReference type="InterPro" id="IPR036291">
    <property type="entry name" value="NAD(P)-bd_dom_sf"/>
</dbReference>
<proteinExistence type="inferred from homology"/>
<dbReference type="InterPro" id="IPR051164">
    <property type="entry name" value="NmrA-like_oxidored"/>
</dbReference>
<dbReference type="GeneID" id="39600537"/>
<dbReference type="Gene3D" id="3.40.50.720">
    <property type="entry name" value="NAD(P)-binding Rossmann-like Domain"/>
    <property type="match status" value="1"/>
</dbReference>
<comment type="similarity">
    <text evidence="1">Belongs to the NmrA-type oxidoreductase family.</text>
</comment>
<dbReference type="STRING" id="264951.A0A443HLY3"/>
<keyword evidence="5" id="KW-1185">Reference proteome</keyword>
<sequence length="301" mass="33778">MTAVLITGATGKQGGSVIKNLVARNAPFEILALTRNSASPSSQRLAKLSSRIILIEGNLDNPAEIFQSARLLTTSRIWGVFSVLVAIGNTSNEEQQGKGLIDESLRQGVQFFIYSSVDRGGEEASFNNPTNVPHFIHKHNIEHHLVDRAEDSNMDWTILRPTAFFDNLVPGFYGKAFATSWQVSLKDKPLQLVATSDIGYFGADAFLKPEEYKGKGVSLAGDELTYDEMAHIFQEKTGQPVPTTFRFLCSIFLASMKDFGYMFKWFHDEGYKANIPKLRETYPELKDFGSWLEKESQFMKR</sequence>
<dbReference type="AlphaFoldDB" id="A0A443HLY3"/>
<dbReference type="Gene3D" id="3.90.25.10">
    <property type="entry name" value="UDP-galactose 4-epimerase, domain 1"/>
    <property type="match status" value="1"/>
</dbReference>
<dbReference type="GO" id="GO:0003735">
    <property type="term" value="F:structural constituent of ribosome"/>
    <property type="evidence" value="ECO:0007669"/>
    <property type="project" value="InterPro"/>
</dbReference>
<keyword evidence="2" id="KW-0521">NADP</keyword>
<dbReference type="PANTHER" id="PTHR42748">
    <property type="entry name" value="NITROGEN METABOLITE REPRESSION PROTEIN NMRA FAMILY MEMBER"/>
    <property type="match status" value="1"/>
</dbReference>
<reference evidence="4 5" key="1">
    <citation type="journal article" date="2018" name="Front. Microbiol.">
        <title>Genomic and genetic insights into a cosmopolitan fungus, Paecilomyces variotii (Eurotiales).</title>
        <authorList>
            <person name="Urquhart A.S."/>
            <person name="Mondo S.J."/>
            <person name="Makela M.R."/>
            <person name="Hane J.K."/>
            <person name="Wiebenga A."/>
            <person name="He G."/>
            <person name="Mihaltcheva S."/>
            <person name="Pangilinan J."/>
            <person name="Lipzen A."/>
            <person name="Barry K."/>
            <person name="de Vries R.P."/>
            <person name="Grigoriev I.V."/>
            <person name="Idnurm A."/>
        </authorList>
    </citation>
    <scope>NUCLEOTIDE SEQUENCE [LARGE SCALE GENOMIC DNA]</scope>
    <source>
        <strain evidence="4 5">CBS 101075</strain>
    </source>
</reference>
<dbReference type="InterPro" id="IPR008030">
    <property type="entry name" value="NmrA-like"/>
</dbReference>
<dbReference type="RefSeq" id="XP_028482463.1">
    <property type="nucleotide sequence ID" value="XM_028631260.1"/>
</dbReference>
<accession>A0A443HLY3</accession>
<name>A0A443HLY3_BYSSP</name>
<dbReference type="GO" id="GO:0005840">
    <property type="term" value="C:ribosome"/>
    <property type="evidence" value="ECO:0007669"/>
    <property type="project" value="InterPro"/>
</dbReference>
<evidence type="ECO:0000313" key="4">
    <source>
        <dbReference type="EMBL" id="RWQ92818.1"/>
    </source>
</evidence>
<dbReference type="GO" id="GO:0006412">
    <property type="term" value="P:translation"/>
    <property type="evidence" value="ECO:0007669"/>
    <property type="project" value="InterPro"/>
</dbReference>
<organism evidence="4 5">
    <name type="scientific">Byssochlamys spectabilis</name>
    <name type="common">Paecilomyces variotii</name>
    <dbReference type="NCBI Taxonomy" id="264951"/>
    <lineage>
        <taxon>Eukaryota</taxon>
        <taxon>Fungi</taxon>
        <taxon>Dikarya</taxon>
        <taxon>Ascomycota</taxon>
        <taxon>Pezizomycotina</taxon>
        <taxon>Eurotiomycetes</taxon>
        <taxon>Eurotiomycetidae</taxon>
        <taxon>Eurotiales</taxon>
        <taxon>Thermoascaceae</taxon>
        <taxon>Paecilomyces</taxon>
    </lineage>
</organism>
<dbReference type="InterPro" id="IPR002358">
    <property type="entry name" value="Ribosomal_uL6_CS"/>
</dbReference>
<gene>
    <name evidence="4" type="ORF">C8Q69DRAFT_476472</name>
</gene>